<dbReference type="Pfam" id="PF08378">
    <property type="entry name" value="NERD"/>
    <property type="match status" value="1"/>
</dbReference>
<name>A0ABV1MQA2_9BACI</name>
<dbReference type="EMBL" id="JBEGDG010000002">
    <property type="protein sequence ID" value="MEQ6354084.1"/>
    <property type="molecule type" value="Genomic_DNA"/>
</dbReference>
<gene>
    <name evidence="3" type="ORF">ABNX05_05590</name>
</gene>
<reference evidence="3 4" key="1">
    <citation type="submission" date="2024-06" db="EMBL/GenBank/DDBJ databases">
        <title>Lysinibacillus zambalefons sp. nov., a Novel Firmicute Isolated from the Poon Bato Zambales Hyperalkaline Spring.</title>
        <authorList>
            <person name="Aja J.A."/>
            <person name="Lazaro J.E.H."/>
            <person name="Llorin L.D."/>
            <person name="Lim K.R."/>
            <person name="Teodosio J."/>
            <person name="Dalisay D.S."/>
        </authorList>
    </citation>
    <scope>NUCLEOTIDE SEQUENCE [LARGE SCALE GENOMIC DNA]</scope>
    <source>
        <strain evidence="3 4">M3</strain>
    </source>
</reference>
<comment type="caution">
    <text evidence="3">The sequence shown here is derived from an EMBL/GenBank/DDBJ whole genome shotgun (WGS) entry which is preliminary data.</text>
</comment>
<feature type="domain" description="NERD" evidence="2">
    <location>
        <begin position="78"/>
        <end position="197"/>
    </location>
</feature>
<dbReference type="RefSeq" id="WP_349658820.1">
    <property type="nucleotide sequence ID" value="NZ_JBEGDG010000002.1"/>
</dbReference>
<dbReference type="InterPro" id="IPR011528">
    <property type="entry name" value="NERD"/>
</dbReference>
<keyword evidence="1" id="KW-0472">Membrane</keyword>
<evidence type="ECO:0000313" key="4">
    <source>
        <dbReference type="Proteomes" id="UP001478862"/>
    </source>
</evidence>
<proteinExistence type="predicted"/>
<evidence type="ECO:0000256" key="1">
    <source>
        <dbReference type="SAM" id="Phobius"/>
    </source>
</evidence>
<feature type="transmembrane region" description="Helical" evidence="1">
    <location>
        <begin position="12"/>
        <end position="29"/>
    </location>
</feature>
<keyword evidence="1" id="KW-1133">Transmembrane helix</keyword>
<dbReference type="PROSITE" id="PS50965">
    <property type="entry name" value="NERD"/>
    <property type="match status" value="1"/>
</dbReference>
<accession>A0ABV1MQA2</accession>
<evidence type="ECO:0000313" key="3">
    <source>
        <dbReference type="EMBL" id="MEQ6354084.1"/>
    </source>
</evidence>
<dbReference type="Proteomes" id="UP001478862">
    <property type="component" value="Unassembled WGS sequence"/>
</dbReference>
<protein>
    <submittedName>
        <fullName evidence="3">Nuclease-related domain-containing protein</fullName>
    </submittedName>
</protein>
<keyword evidence="4" id="KW-1185">Reference proteome</keyword>
<feature type="transmembrane region" description="Helical" evidence="1">
    <location>
        <begin position="35"/>
        <end position="54"/>
    </location>
</feature>
<organism evidence="3 4">
    <name type="scientific">Lysinibacillus zambalensis</name>
    <dbReference type="NCBI Taxonomy" id="3160866"/>
    <lineage>
        <taxon>Bacteria</taxon>
        <taxon>Bacillati</taxon>
        <taxon>Bacillota</taxon>
        <taxon>Bacilli</taxon>
        <taxon>Bacillales</taxon>
        <taxon>Bacillaceae</taxon>
        <taxon>Lysinibacillus</taxon>
    </lineage>
</organism>
<sequence length="267" mass="31448">MIREIVEGCKNIIGKIGIIVLGIIVFYGVKNNEIGGFMLLIIFFVLIVLSFYLMDKNYRKSVYYKLTKNNFFAVKFNKGRNGEYLTSRIIEKHALQSHRQLLNVYVPKRNSDELTEIDLLFIDRTGLYVIESKNYSGWIFGNETQQQWTQTMPNKKKYKFFNPIRQNATHIRAIQDFLELPIEAIHSVIVFSERCTLKKVAVTSQNVHIIKRENLRRFIQTQKQTARQLFSQDDIQAIYNKLVPQMQVSDEVKKQHIQMIQQKYGEK</sequence>
<keyword evidence="1" id="KW-0812">Transmembrane</keyword>
<evidence type="ECO:0000259" key="2">
    <source>
        <dbReference type="PROSITE" id="PS50965"/>
    </source>
</evidence>